<dbReference type="Proteomes" id="UP000539313">
    <property type="component" value="Unassembled WGS sequence"/>
</dbReference>
<accession>A0A7W3MZB6</accession>
<gene>
    <name evidence="4" type="ORF">HNR21_003543</name>
</gene>
<reference evidence="4 5" key="1">
    <citation type="submission" date="2020-08" db="EMBL/GenBank/DDBJ databases">
        <title>Sequencing the genomes of 1000 actinobacteria strains.</title>
        <authorList>
            <person name="Klenk H.-P."/>
        </authorList>
    </citation>
    <scope>NUCLEOTIDE SEQUENCE [LARGE SCALE GENOMIC DNA]</scope>
    <source>
        <strain evidence="4 5">DSM 45823</strain>
    </source>
</reference>
<evidence type="ECO:0000256" key="2">
    <source>
        <dbReference type="PROSITE-ProRule" id="PRU00335"/>
    </source>
</evidence>
<dbReference type="Gene3D" id="1.10.357.10">
    <property type="entry name" value="Tetracycline Repressor, domain 2"/>
    <property type="match status" value="1"/>
</dbReference>
<comment type="caution">
    <text evidence="4">The sequence shown here is derived from an EMBL/GenBank/DDBJ whole genome shotgun (WGS) entry which is preliminary data.</text>
</comment>
<feature type="domain" description="HTH tetR-type" evidence="3">
    <location>
        <begin position="8"/>
        <end position="68"/>
    </location>
</feature>
<dbReference type="GO" id="GO:0000976">
    <property type="term" value="F:transcription cis-regulatory region binding"/>
    <property type="evidence" value="ECO:0007669"/>
    <property type="project" value="TreeGrafter"/>
</dbReference>
<evidence type="ECO:0000259" key="3">
    <source>
        <dbReference type="PROSITE" id="PS50977"/>
    </source>
</evidence>
<dbReference type="Gene3D" id="1.10.10.60">
    <property type="entry name" value="Homeodomain-like"/>
    <property type="match status" value="1"/>
</dbReference>
<evidence type="ECO:0000313" key="5">
    <source>
        <dbReference type="Proteomes" id="UP000539313"/>
    </source>
</evidence>
<proteinExistence type="predicted"/>
<dbReference type="PANTHER" id="PTHR30055:SF153">
    <property type="entry name" value="HTH-TYPE TRANSCRIPTIONAL REPRESSOR RV3405C"/>
    <property type="match status" value="1"/>
</dbReference>
<dbReference type="AlphaFoldDB" id="A0A7W3MZB6"/>
<keyword evidence="1 2" id="KW-0238">DNA-binding</keyword>
<sequence length="196" mass="21348">MTSIRHKNTNVDAVLDAARDCVLAVGVRRTTLTDIARRAGVSRMTLYRRWPDARRILADLMTRELTEIAGAVAAEAGPDGTARDRLVRALVAGVRAVRSHPLLRKTMEVDSDLLVPYLLQRRGASQNAFLRYLEGAIAAGHDDGSIRGGDPARQARSVLLVAQSFALSAPTMADDGHPLDAFDDELRDILERALTP</sequence>
<dbReference type="InterPro" id="IPR050109">
    <property type="entry name" value="HTH-type_TetR-like_transc_reg"/>
</dbReference>
<dbReference type="GO" id="GO:0003700">
    <property type="term" value="F:DNA-binding transcription factor activity"/>
    <property type="evidence" value="ECO:0007669"/>
    <property type="project" value="TreeGrafter"/>
</dbReference>
<dbReference type="PANTHER" id="PTHR30055">
    <property type="entry name" value="HTH-TYPE TRANSCRIPTIONAL REGULATOR RUTR"/>
    <property type="match status" value="1"/>
</dbReference>
<dbReference type="SUPFAM" id="SSF46689">
    <property type="entry name" value="Homeodomain-like"/>
    <property type="match status" value="1"/>
</dbReference>
<feature type="DNA-binding region" description="H-T-H motif" evidence="2">
    <location>
        <begin position="31"/>
        <end position="50"/>
    </location>
</feature>
<dbReference type="Pfam" id="PF00440">
    <property type="entry name" value="TetR_N"/>
    <property type="match status" value="1"/>
</dbReference>
<dbReference type="RefSeq" id="WP_182706049.1">
    <property type="nucleotide sequence ID" value="NZ_JACJII010000001.1"/>
</dbReference>
<dbReference type="EMBL" id="JACJII010000001">
    <property type="protein sequence ID" value="MBA9004661.1"/>
    <property type="molecule type" value="Genomic_DNA"/>
</dbReference>
<dbReference type="SUPFAM" id="SSF48498">
    <property type="entry name" value="Tetracyclin repressor-like, C-terminal domain"/>
    <property type="match status" value="1"/>
</dbReference>
<protein>
    <submittedName>
        <fullName evidence="4">AcrR family transcriptional regulator</fullName>
    </submittedName>
</protein>
<keyword evidence="5" id="KW-1185">Reference proteome</keyword>
<evidence type="ECO:0000256" key="1">
    <source>
        <dbReference type="ARBA" id="ARBA00023125"/>
    </source>
</evidence>
<organism evidence="4 5">
    <name type="scientific">Thermomonospora cellulosilytica</name>
    <dbReference type="NCBI Taxonomy" id="1411118"/>
    <lineage>
        <taxon>Bacteria</taxon>
        <taxon>Bacillati</taxon>
        <taxon>Actinomycetota</taxon>
        <taxon>Actinomycetes</taxon>
        <taxon>Streptosporangiales</taxon>
        <taxon>Thermomonosporaceae</taxon>
        <taxon>Thermomonospora</taxon>
    </lineage>
</organism>
<dbReference type="InterPro" id="IPR036271">
    <property type="entry name" value="Tet_transcr_reg_TetR-rel_C_sf"/>
</dbReference>
<dbReference type="PROSITE" id="PS50977">
    <property type="entry name" value="HTH_TETR_2"/>
    <property type="match status" value="1"/>
</dbReference>
<dbReference type="InterPro" id="IPR001647">
    <property type="entry name" value="HTH_TetR"/>
</dbReference>
<dbReference type="InterPro" id="IPR009057">
    <property type="entry name" value="Homeodomain-like_sf"/>
</dbReference>
<name>A0A7W3MZB6_9ACTN</name>
<evidence type="ECO:0000313" key="4">
    <source>
        <dbReference type="EMBL" id="MBA9004661.1"/>
    </source>
</evidence>